<accession>A0A644WZ02</accession>
<organism evidence="3">
    <name type="scientific">bioreactor metagenome</name>
    <dbReference type="NCBI Taxonomy" id="1076179"/>
    <lineage>
        <taxon>unclassified sequences</taxon>
        <taxon>metagenomes</taxon>
        <taxon>ecological metagenomes</taxon>
    </lineage>
</organism>
<dbReference type="Pfam" id="PF08327">
    <property type="entry name" value="AHSA1"/>
    <property type="match status" value="1"/>
</dbReference>
<protein>
    <recommendedName>
        <fullName evidence="2">Activator of Hsp90 ATPase homologue 1/2-like C-terminal domain-containing protein</fullName>
    </recommendedName>
</protein>
<dbReference type="EMBL" id="VSSQ01001494">
    <property type="protein sequence ID" value="MPM08821.1"/>
    <property type="molecule type" value="Genomic_DNA"/>
</dbReference>
<comment type="similarity">
    <text evidence="1">Belongs to the AHA1 family.</text>
</comment>
<reference evidence="3" key="1">
    <citation type="submission" date="2019-08" db="EMBL/GenBank/DDBJ databases">
        <authorList>
            <person name="Kucharzyk K."/>
            <person name="Murdoch R.W."/>
            <person name="Higgins S."/>
            <person name="Loffler F."/>
        </authorList>
    </citation>
    <scope>NUCLEOTIDE SEQUENCE</scope>
</reference>
<sequence length="164" mass="19300">MSQNQLIWHIENERILIMERLFDAPREKVFKMFTDTEYLKEFWGPHDFELPHSKMDFREGGEWHYGMQSADPSQETFGMVYWGKANYTEIVEPERITYMDYFSDKTGRVDSDMPASKITMDFMDLGNQTKLISKTELEDADALKSLLETGMIGGITETWERLDK</sequence>
<evidence type="ECO:0000313" key="3">
    <source>
        <dbReference type="EMBL" id="MPM08821.1"/>
    </source>
</evidence>
<feature type="domain" description="Activator of Hsp90 ATPase homologue 1/2-like C-terminal" evidence="2">
    <location>
        <begin position="23"/>
        <end position="163"/>
    </location>
</feature>
<dbReference type="InterPro" id="IPR023393">
    <property type="entry name" value="START-like_dom_sf"/>
</dbReference>
<gene>
    <name evidence="3" type="ORF">SDC9_55137</name>
</gene>
<name>A0A644WZ02_9ZZZZ</name>
<dbReference type="Gene3D" id="3.30.530.20">
    <property type="match status" value="1"/>
</dbReference>
<evidence type="ECO:0000259" key="2">
    <source>
        <dbReference type="Pfam" id="PF08327"/>
    </source>
</evidence>
<dbReference type="SUPFAM" id="SSF55961">
    <property type="entry name" value="Bet v1-like"/>
    <property type="match status" value="1"/>
</dbReference>
<dbReference type="CDD" id="cd07814">
    <property type="entry name" value="SRPBCC_CalC_Aha1-like"/>
    <property type="match status" value="1"/>
</dbReference>
<comment type="caution">
    <text evidence="3">The sequence shown here is derived from an EMBL/GenBank/DDBJ whole genome shotgun (WGS) entry which is preliminary data.</text>
</comment>
<evidence type="ECO:0000256" key="1">
    <source>
        <dbReference type="ARBA" id="ARBA00006817"/>
    </source>
</evidence>
<dbReference type="AlphaFoldDB" id="A0A644WZ02"/>
<proteinExistence type="inferred from homology"/>
<dbReference type="InterPro" id="IPR013538">
    <property type="entry name" value="ASHA1/2-like_C"/>
</dbReference>